<evidence type="ECO:0000259" key="7">
    <source>
        <dbReference type="Pfam" id="PF00171"/>
    </source>
</evidence>
<evidence type="ECO:0000256" key="5">
    <source>
        <dbReference type="PROSITE-ProRule" id="PRU10007"/>
    </source>
</evidence>
<evidence type="ECO:0000256" key="2">
    <source>
        <dbReference type="ARBA" id="ARBA00023002"/>
    </source>
</evidence>
<dbReference type="PROSITE" id="PS00687">
    <property type="entry name" value="ALDEHYDE_DEHYDR_GLU"/>
    <property type="match status" value="1"/>
</dbReference>
<evidence type="ECO:0000313" key="9">
    <source>
        <dbReference type="Proteomes" id="UP001201262"/>
    </source>
</evidence>
<dbReference type="CDD" id="cd07106">
    <property type="entry name" value="ALDH_AldA-AAD23400"/>
    <property type="match status" value="1"/>
</dbReference>
<feature type="domain" description="Aldehyde dehydrogenase" evidence="7">
    <location>
        <begin position="20"/>
        <end position="464"/>
    </location>
</feature>
<evidence type="ECO:0000256" key="6">
    <source>
        <dbReference type="RuleBase" id="RU003345"/>
    </source>
</evidence>
<dbReference type="GeneID" id="70242810"/>
<name>A0AAD4Q5M9_9EURO</name>
<dbReference type="Gene3D" id="3.40.309.10">
    <property type="entry name" value="Aldehyde Dehydrogenase, Chain A, domain 2"/>
    <property type="match status" value="1"/>
</dbReference>
<keyword evidence="9" id="KW-1185">Reference proteome</keyword>
<dbReference type="InterPro" id="IPR044086">
    <property type="entry name" value="LUC3-like"/>
</dbReference>
<comment type="catalytic activity">
    <reaction evidence="4">
        <text>an aldehyde + NAD(+) + H2O = a carboxylate + NADH + 2 H(+)</text>
        <dbReference type="Rhea" id="RHEA:16185"/>
        <dbReference type="ChEBI" id="CHEBI:15377"/>
        <dbReference type="ChEBI" id="CHEBI:15378"/>
        <dbReference type="ChEBI" id="CHEBI:17478"/>
        <dbReference type="ChEBI" id="CHEBI:29067"/>
        <dbReference type="ChEBI" id="CHEBI:57540"/>
        <dbReference type="ChEBI" id="CHEBI:57945"/>
        <dbReference type="EC" id="1.2.1.3"/>
    </reaction>
</comment>
<dbReference type="SUPFAM" id="SSF53720">
    <property type="entry name" value="ALDH-like"/>
    <property type="match status" value="1"/>
</dbReference>
<dbReference type="EC" id="1.2.1.3" evidence="3"/>
<dbReference type="Gene3D" id="3.40.605.10">
    <property type="entry name" value="Aldehyde Dehydrogenase, Chain A, domain 1"/>
    <property type="match status" value="1"/>
</dbReference>
<gene>
    <name evidence="8" type="ORF">BGW36DRAFT_313713</name>
</gene>
<evidence type="ECO:0000256" key="1">
    <source>
        <dbReference type="ARBA" id="ARBA00009986"/>
    </source>
</evidence>
<evidence type="ECO:0000256" key="4">
    <source>
        <dbReference type="ARBA" id="ARBA00049194"/>
    </source>
</evidence>
<dbReference type="PANTHER" id="PTHR11699">
    <property type="entry name" value="ALDEHYDE DEHYDROGENASE-RELATED"/>
    <property type="match status" value="1"/>
</dbReference>
<dbReference type="RefSeq" id="XP_046077168.1">
    <property type="nucleotide sequence ID" value="XM_046212523.1"/>
</dbReference>
<dbReference type="InterPro" id="IPR016160">
    <property type="entry name" value="Ald_DH_CS_CYS"/>
</dbReference>
<sequence>MSTVDFSSFTNIINGESRNSAETARGIDPFDGKSLWDVPLASKSDMQDAVTAANKALETWSETTIDYRRRLIAQYKDIFFSHLQDFKTLLYKEAGKTSAMADSELTDTISMFDHHLSLNLPTEVLNLEDRVTTSSYVPVGVVVAICPWNFPIVLAMGKVLTGLLTGCTVIVKPSPFTPYSALKLAEIAQGIFPRGVLQALSGDNLLGPSLVAHPDVHKISFTGSTATGKKIMAVAAETVKRVTLEMGGNDATIVLPDVDIAKVAPQVTIAALFHSGQVCLAIKRVYIHQDIYDDFIAAMIETMKILSIGEKDSLLGPIQNKLQFDHIQDLLADSRQQGHSVIGTRHSFDDRGGYFIGPHIVSEPQHDSRIVTEEQFGPIIATLKWSTEDEVVRYANDTKTGLGASVWSSDESRAERIGKRLEAGNIFINSGHRLTAKALFSGHKESGLGGEWGSTGLLEYCNVRVSHVFKTT</sequence>
<keyword evidence="2 6" id="KW-0560">Oxidoreductase</keyword>
<dbReference type="InterPro" id="IPR016162">
    <property type="entry name" value="Ald_DH_N"/>
</dbReference>
<reference evidence="8" key="1">
    <citation type="submission" date="2021-12" db="EMBL/GenBank/DDBJ databases">
        <title>Convergent genome expansion in fungi linked to evolution of root-endophyte symbiosis.</title>
        <authorList>
            <consortium name="DOE Joint Genome Institute"/>
            <person name="Ke Y.-H."/>
            <person name="Bonito G."/>
            <person name="Liao H.-L."/>
            <person name="Looney B."/>
            <person name="Rojas-Flechas A."/>
            <person name="Nash J."/>
            <person name="Hameed K."/>
            <person name="Schadt C."/>
            <person name="Martin F."/>
            <person name="Crous P.W."/>
            <person name="Miettinen O."/>
            <person name="Magnuson J.K."/>
            <person name="Labbe J."/>
            <person name="Jacobson D."/>
            <person name="Doktycz M.J."/>
            <person name="Veneault-Fourrey C."/>
            <person name="Kuo A."/>
            <person name="Mondo S."/>
            <person name="Calhoun S."/>
            <person name="Riley R."/>
            <person name="Ohm R."/>
            <person name="LaButti K."/>
            <person name="Andreopoulos B."/>
            <person name="Pangilinan J."/>
            <person name="Nolan M."/>
            <person name="Tritt A."/>
            <person name="Clum A."/>
            <person name="Lipzen A."/>
            <person name="Daum C."/>
            <person name="Barry K."/>
            <person name="Grigoriev I.V."/>
            <person name="Vilgalys R."/>
        </authorList>
    </citation>
    <scope>NUCLEOTIDE SEQUENCE</scope>
    <source>
        <strain evidence="8">PMI_201</strain>
    </source>
</reference>
<dbReference type="Proteomes" id="UP001201262">
    <property type="component" value="Unassembled WGS sequence"/>
</dbReference>
<evidence type="ECO:0000256" key="3">
    <source>
        <dbReference type="ARBA" id="ARBA00024226"/>
    </source>
</evidence>
<dbReference type="InterPro" id="IPR029510">
    <property type="entry name" value="Ald_DH_CS_GLU"/>
</dbReference>
<dbReference type="FunFam" id="3.40.605.10:FF:000007">
    <property type="entry name" value="NAD/NADP-dependent betaine aldehyde dehydrogenase"/>
    <property type="match status" value="1"/>
</dbReference>
<dbReference type="InterPro" id="IPR016161">
    <property type="entry name" value="Ald_DH/histidinol_DH"/>
</dbReference>
<proteinExistence type="inferred from homology"/>
<dbReference type="GO" id="GO:0004029">
    <property type="term" value="F:aldehyde dehydrogenase (NAD+) activity"/>
    <property type="evidence" value="ECO:0007669"/>
    <property type="project" value="UniProtKB-EC"/>
</dbReference>
<dbReference type="AlphaFoldDB" id="A0AAD4Q5M9"/>
<dbReference type="Pfam" id="PF00171">
    <property type="entry name" value="Aldedh"/>
    <property type="match status" value="1"/>
</dbReference>
<dbReference type="EMBL" id="JAJTJA010000002">
    <property type="protein sequence ID" value="KAH8704150.1"/>
    <property type="molecule type" value="Genomic_DNA"/>
</dbReference>
<feature type="active site" evidence="5">
    <location>
        <position position="245"/>
    </location>
</feature>
<dbReference type="InterPro" id="IPR016163">
    <property type="entry name" value="Ald_DH_C"/>
</dbReference>
<organism evidence="8 9">
    <name type="scientific">Talaromyces proteolyticus</name>
    <dbReference type="NCBI Taxonomy" id="1131652"/>
    <lineage>
        <taxon>Eukaryota</taxon>
        <taxon>Fungi</taxon>
        <taxon>Dikarya</taxon>
        <taxon>Ascomycota</taxon>
        <taxon>Pezizomycotina</taxon>
        <taxon>Eurotiomycetes</taxon>
        <taxon>Eurotiomycetidae</taxon>
        <taxon>Eurotiales</taxon>
        <taxon>Trichocomaceae</taxon>
        <taxon>Talaromyces</taxon>
        <taxon>Talaromyces sect. Bacilispori</taxon>
    </lineage>
</organism>
<accession>A0AAD4Q5M9</accession>
<dbReference type="InterPro" id="IPR015590">
    <property type="entry name" value="Aldehyde_DH_dom"/>
</dbReference>
<evidence type="ECO:0000313" key="8">
    <source>
        <dbReference type="EMBL" id="KAH8704150.1"/>
    </source>
</evidence>
<comment type="caution">
    <text evidence="8">The sequence shown here is derived from an EMBL/GenBank/DDBJ whole genome shotgun (WGS) entry which is preliminary data.</text>
</comment>
<comment type="similarity">
    <text evidence="1 6">Belongs to the aldehyde dehydrogenase family.</text>
</comment>
<dbReference type="PROSITE" id="PS00070">
    <property type="entry name" value="ALDEHYDE_DEHYDR_CYS"/>
    <property type="match status" value="1"/>
</dbReference>
<protein>
    <recommendedName>
        <fullName evidence="3">aldehyde dehydrogenase (NAD(+))</fullName>
        <ecNumber evidence="3">1.2.1.3</ecNumber>
    </recommendedName>
</protein>